<gene>
    <name evidence="6" type="ORF">QVD17_28003</name>
</gene>
<keyword evidence="7" id="KW-1185">Reference proteome</keyword>
<feature type="signal peptide" evidence="4">
    <location>
        <begin position="1"/>
        <end position="24"/>
    </location>
</feature>
<keyword evidence="2" id="KW-0547">Nucleotide-binding</keyword>
<dbReference type="EMBL" id="JAUHHV010000007">
    <property type="protein sequence ID" value="KAK1418855.1"/>
    <property type="molecule type" value="Genomic_DNA"/>
</dbReference>
<evidence type="ECO:0000313" key="6">
    <source>
        <dbReference type="EMBL" id="KAK1418855.1"/>
    </source>
</evidence>
<evidence type="ECO:0000256" key="2">
    <source>
        <dbReference type="ARBA" id="ARBA00022741"/>
    </source>
</evidence>
<feature type="chain" id="PRO_5042119824" description="Disease resistance N-terminal domain-containing protein" evidence="4">
    <location>
        <begin position="25"/>
        <end position="126"/>
    </location>
</feature>
<dbReference type="GO" id="GO:0006952">
    <property type="term" value="P:defense response"/>
    <property type="evidence" value="ECO:0007669"/>
    <property type="project" value="UniProtKB-KW"/>
</dbReference>
<evidence type="ECO:0000256" key="1">
    <source>
        <dbReference type="ARBA" id="ARBA00022737"/>
    </source>
</evidence>
<protein>
    <recommendedName>
        <fullName evidence="5">Disease resistance N-terminal domain-containing protein</fullName>
    </recommendedName>
</protein>
<sequence length="126" mass="14187">MKFESLFKLCCLCMLLMPIMEYLTIEVTDEAVKQWLTDLQHLAYDIDDVLDDLATEAMRHNDSLIKLEIAITEIIIGGDNGLAITELKDLTNLHGKTHITGLEKVEIASNACTRGDRTYCKRDLAS</sequence>
<dbReference type="GO" id="GO:0000166">
    <property type="term" value="F:nucleotide binding"/>
    <property type="evidence" value="ECO:0007669"/>
    <property type="project" value="UniProtKB-KW"/>
</dbReference>
<dbReference type="Gene3D" id="1.20.5.4130">
    <property type="match status" value="1"/>
</dbReference>
<keyword evidence="1" id="KW-0677">Repeat</keyword>
<dbReference type="AlphaFoldDB" id="A0AAD8KG08"/>
<proteinExistence type="predicted"/>
<evidence type="ECO:0000313" key="7">
    <source>
        <dbReference type="Proteomes" id="UP001229421"/>
    </source>
</evidence>
<organism evidence="6 7">
    <name type="scientific">Tagetes erecta</name>
    <name type="common">African marigold</name>
    <dbReference type="NCBI Taxonomy" id="13708"/>
    <lineage>
        <taxon>Eukaryota</taxon>
        <taxon>Viridiplantae</taxon>
        <taxon>Streptophyta</taxon>
        <taxon>Embryophyta</taxon>
        <taxon>Tracheophyta</taxon>
        <taxon>Spermatophyta</taxon>
        <taxon>Magnoliopsida</taxon>
        <taxon>eudicotyledons</taxon>
        <taxon>Gunneridae</taxon>
        <taxon>Pentapetalae</taxon>
        <taxon>asterids</taxon>
        <taxon>campanulids</taxon>
        <taxon>Asterales</taxon>
        <taxon>Asteraceae</taxon>
        <taxon>Asteroideae</taxon>
        <taxon>Heliantheae alliance</taxon>
        <taxon>Tageteae</taxon>
        <taxon>Tagetes</taxon>
    </lineage>
</organism>
<evidence type="ECO:0000256" key="4">
    <source>
        <dbReference type="SAM" id="SignalP"/>
    </source>
</evidence>
<dbReference type="Proteomes" id="UP001229421">
    <property type="component" value="Unassembled WGS sequence"/>
</dbReference>
<dbReference type="Pfam" id="PF18052">
    <property type="entry name" value="Rx_N"/>
    <property type="match status" value="1"/>
</dbReference>
<keyword evidence="4" id="KW-0732">Signal</keyword>
<feature type="domain" description="Disease resistance N-terminal" evidence="5">
    <location>
        <begin position="26"/>
        <end position="63"/>
    </location>
</feature>
<keyword evidence="3" id="KW-0611">Plant defense</keyword>
<comment type="caution">
    <text evidence="6">The sequence shown here is derived from an EMBL/GenBank/DDBJ whole genome shotgun (WGS) entry which is preliminary data.</text>
</comment>
<reference evidence="6" key="1">
    <citation type="journal article" date="2023" name="bioRxiv">
        <title>Improved chromosome-level genome assembly for marigold (Tagetes erecta).</title>
        <authorList>
            <person name="Jiang F."/>
            <person name="Yuan L."/>
            <person name="Wang S."/>
            <person name="Wang H."/>
            <person name="Xu D."/>
            <person name="Wang A."/>
            <person name="Fan W."/>
        </authorList>
    </citation>
    <scope>NUCLEOTIDE SEQUENCE</scope>
    <source>
        <strain evidence="6">WSJ</strain>
        <tissue evidence="6">Leaf</tissue>
    </source>
</reference>
<evidence type="ECO:0000256" key="3">
    <source>
        <dbReference type="ARBA" id="ARBA00022821"/>
    </source>
</evidence>
<dbReference type="InterPro" id="IPR041118">
    <property type="entry name" value="Rx_N"/>
</dbReference>
<name>A0AAD8KG08_TARER</name>
<evidence type="ECO:0000259" key="5">
    <source>
        <dbReference type="Pfam" id="PF18052"/>
    </source>
</evidence>
<accession>A0AAD8KG08</accession>